<evidence type="ECO:0000256" key="1">
    <source>
        <dbReference type="SAM" id="Phobius"/>
    </source>
</evidence>
<evidence type="ECO:0000313" key="2">
    <source>
        <dbReference type="EMBL" id="CCD12741.1"/>
    </source>
</evidence>
<feature type="transmembrane region" description="Helical" evidence="1">
    <location>
        <begin position="6"/>
        <end position="27"/>
    </location>
</feature>
<reference evidence="2 3" key="2">
    <citation type="journal article" date="2012" name="Proc. Natl. Acad. Sci. U.S.A.">
        <title>Antigenic diversity is generated by distinct evolutionary mechanisms in African trypanosome species.</title>
        <authorList>
            <person name="Jackson A.P."/>
            <person name="Berry A."/>
            <person name="Aslett M."/>
            <person name="Allison H.C."/>
            <person name="Burton P."/>
            <person name="Vavrova-Anderson J."/>
            <person name="Brown R."/>
            <person name="Browne H."/>
            <person name="Corton N."/>
            <person name="Hauser H."/>
            <person name="Gamble J."/>
            <person name="Gilderthorp R."/>
            <person name="Marcello L."/>
            <person name="McQuillan J."/>
            <person name="Otto T.D."/>
            <person name="Quail M.A."/>
            <person name="Sanders M.J."/>
            <person name="van Tonder A."/>
            <person name="Ginger M.L."/>
            <person name="Field M.C."/>
            <person name="Barry J.D."/>
            <person name="Hertz-Fowler C."/>
            <person name="Berriman M."/>
        </authorList>
    </citation>
    <scope>NUCLEOTIDE SEQUENCE [LARGE SCALE GENOMIC DNA]</scope>
    <source>
        <strain evidence="2 3">IL3000</strain>
    </source>
</reference>
<feature type="transmembrane region" description="Helical" evidence="1">
    <location>
        <begin position="97"/>
        <end position="115"/>
    </location>
</feature>
<proteinExistence type="predicted"/>
<reference evidence="3" key="1">
    <citation type="submission" date="2011-07" db="EMBL/GenBank/DDBJ databases">
        <title>Divergent evolution of antigenic variation in African trypanosomes.</title>
        <authorList>
            <person name="Jackson A.P."/>
            <person name="Berry A."/>
            <person name="Allison H.C."/>
            <person name="Burton P."/>
            <person name="Anderson J."/>
            <person name="Aslett M."/>
            <person name="Brown R."/>
            <person name="Corton N."/>
            <person name="Harris D."/>
            <person name="Hauser H."/>
            <person name="Gamble J."/>
            <person name="Gilderthorp R."/>
            <person name="McQuillan J."/>
            <person name="Quail M.A."/>
            <person name="Sanders M."/>
            <person name="Van Tonder A."/>
            <person name="Ginger M.L."/>
            <person name="Donelson J.E."/>
            <person name="Field M.C."/>
            <person name="Barry J.D."/>
            <person name="Berriman M."/>
            <person name="Hertz-Fowler C."/>
        </authorList>
    </citation>
    <scope>NUCLEOTIDE SEQUENCE [LARGE SCALE GENOMIC DNA]</scope>
    <source>
        <strain evidence="3">IL3000</strain>
    </source>
</reference>
<feature type="transmembrane region" description="Helical" evidence="1">
    <location>
        <begin position="34"/>
        <end position="53"/>
    </location>
</feature>
<keyword evidence="1" id="KW-0472">Membrane</keyword>
<dbReference type="Proteomes" id="UP000000702">
    <property type="component" value="Unassembled WGS sequence"/>
</dbReference>
<keyword evidence="1" id="KW-0812">Transmembrane</keyword>
<feature type="transmembrane region" description="Helical" evidence="1">
    <location>
        <begin position="135"/>
        <end position="160"/>
    </location>
</feature>
<organism evidence="2 3">
    <name type="scientific">Trypanosoma congolense (strain IL3000)</name>
    <dbReference type="NCBI Taxonomy" id="1068625"/>
    <lineage>
        <taxon>Eukaryota</taxon>
        <taxon>Discoba</taxon>
        <taxon>Euglenozoa</taxon>
        <taxon>Kinetoplastea</taxon>
        <taxon>Metakinetoplastina</taxon>
        <taxon>Trypanosomatida</taxon>
        <taxon>Trypanosomatidae</taxon>
        <taxon>Trypanosoma</taxon>
        <taxon>Nannomonas</taxon>
    </lineage>
</organism>
<protein>
    <submittedName>
        <fullName evidence="2">WGS project CAEQ00000000 data, annotated contig 1450</fullName>
    </submittedName>
</protein>
<dbReference type="EMBL" id="CAEQ01000852">
    <property type="protein sequence ID" value="CCD12741.1"/>
    <property type="molecule type" value="Genomic_DNA"/>
</dbReference>
<dbReference type="VEuPathDB" id="TriTrypDB:TcIL3000_0_35950"/>
<evidence type="ECO:0000313" key="3">
    <source>
        <dbReference type="Proteomes" id="UP000000702"/>
    </source>
</evidence>
<sequence length="181" mass="20161">MLISFVLLSLCSFVVSFLTSSFLLALLGGRVIRSALAVSCQLCCFYYYCLVGSRTDTGWRRGKGSMGDLSRGGWLHWTSAPAVVSCLLSLSLSIFGCFLSCVSLCLLAELFYIAASLRLEFFFSLRGLLGEFGMFSIHILTVPCANVSFVSRYLSFYLFLLTINKRERKEGEKKGEDKREA</sequence>
<dbReference type="AlphaFoldDB" id="F9W6D6"/>
<keyword evidence="3" id="KW-1185">Reference proteome</keyword>
<keyword evidence="1" id="KW-1133">Transmembrane helix</keyword>
<comment type="caution">
    <text evidence="2">The sequence shown here is derived from an EMBL/GenBank/DDBJ whole genome shotgun (WGS) entry which is preliminary data.</text>
</comment>
<accession>F9W6D6</accession>
<name>F9W6D6_TRYCI</name>
<gene>
    <name evidence="2" type="ORF">TCIL3000_0_35950</name>
</gene>